<feature type="compositionally biased region" description="Polar residues" evidence="1">
    <location>
        <begin position="1"/>
        <end position="14"/>
    </location>
</feature>
<evidence type="ECO:0000313" key="2">
    <source>
        <dbReference type="EMBL" id="DAD40953.1"/>
    </source>
</evidence>
<gene>
    <name evidence="2" type="ORF">HUJ06_015276</name>
</gene>
<evidence type="ECO:0000256" key="1">
    <source>
        <dbReference type="SAM" id="MobiDB-lite"/>
    </source>
</evidence>
<evidence type="ECO:0000313" key="3">
    <source>
        <dbReference type="Proteomes" id="UP000607653"/>
    </source>
</evidence>
<feature type="region of interest" description="Disordered" evidence="1">
    <location>
        <begin position="1"/>
        <end position="39"/>
    </location>
</feature>
<dbReference type="EMBL" id="DUZY01000005">
    <property type="protein sequence ID" value="DAD40953.1"/>
    <property type="molecule type" value="Genomic_DNA"/>
</dbReference>
<comment type="caution">
    <text evidence="2">The sequence shown here is derived from an EMBL/GenBank/DDBJ whole genome shotgun (WGS) entry which is preliminary data.</text>
</comment>
<reference evidence="2 3" key="1">
    <citation type="journal article" date="2020" name="Mol. Biol. Evol.">
        <title>Distinct Expression and Methylation Patterns for Genes with Different Fates following a Single Whole-Genome Duplication in Flowering Plants.</title>
        <authorList>
            <person name="Shi T."/>
            <person name="Rahmani R.S."/>
            <person name="Gugger P.F."/>
            <person name="Wang M."/>
            <person name="Li H."/>
            <person name="Zhang Y."/>
            <person name="Li Z."/>
            <person name="Wang Q."/>
            <person name="Van de Peer Y."/>
            <person name="Marchal K."/>
            <person name="Chen J."/>
        </authorList>
    </citation>
    <scope>NUCLEOTIDE SEQUENCE [LARGE SCALE GENOMIC DNA]</scope>
    <source>
        <tissue evidence="2">Leaf</tissue>
    </source>
</reference>
<dbReference type="AlphaFoldDB" id="A0A822Z8R0"/>
<keyword evidence="3" id="KW-1185">Reference proteome</keyword>
<protein>
    <submittedName>
        <fullName evidence="2">Uncharacterized protein</fullName>
    </submittedName>
</protein>
<proteinExistence type="predicted"/>
<organism evidence="2 3">
    <name type="scientific">Nelumbo nucifera</name>
    <name type="common">Sacred lotus</name>
    <dbReference type="NCBI Taxonomy" id="4432"/>
    <lineage>
        <taxon>Eukaryota</taxon>
        <taxon>Viridiplantae</taxon>
        <taxon>Streptophyta</taxon>
        <taxon>Embryophyta</taxon>
        <taxon>Tracheophyta</taxon>
        <taxon>Spermatophyta</taxon>
        <taxon>Magnoliopsida</taxon>
        <taxon>Proteales</taxon>
        <taxon>Nelumbonaceae</taxon>
        <taxon>Nelumbo</taxon>
    </lineage>
</organism>
<dbReference type="Proteomes" id="UP000607653">
    <property type="component" value="Unassembled WGS sequence"/>
</dbReference>
<accession>A0A822Z8R0</accession>
<sequence>MQQSGLQSNTKLVSTTIRENRRNNTRHKMKKQLPFQISA</sequence>
<name>A0A822Z8R0_NELNU</name>